<dbReference type="PANTHER" id="PTHR43017:SF1">
    <property type="entry name" value="ACETYLTRANSFERASE YJL218W-RELATED"/>
    <property type="match status" value="1"/>
</dbReference>
<dbReference type="AlphaFoldDB" id="A0A5B7YGL1"/>
<accession>A0A5B7YGL1</accession>
<dbReference type="InterPro" id="IPR024688">
    <property type="entry name" value="Mac_dom"/>
</dbReference>
<dbReference type="Gene3D" id="2.160.10.10">
    <property type="entry name" value="Hexapeptide repeat proteins"/>
    <property type="match status" value="1"/>
</dbReference>
<sequence>MTAHDKMIAGEKYWINDPDLVEIRYKTRDLVDKINALGPREVKAREKLLSELFGQCGEDIHIEKPVRIDYGHNIHLGSHIFINFNWTVLDCCKVTIGNNVFIGPNTSFYTAHHPIDPEERAQHIGFAEPITIGNDVWIGGDVTILPGVVIGDKCVIGAGSVVTKSIAPGTIAVGNPCKPKNKVHC</sequence>
<dbReference type="PANTHER" id="PTHR43017">
    <property type="entry name" value="GALACTOSIDE O-ACETYLTRANSFERASE"/>
    <property type="match status" value="1"/>
</dbReference>
<dbReference type="SUPFAM" id="SSF51161">
    <property type="entry name" value="Trimeric LpxA-like enzymes"/>
    <property type="match status" value="1"/>
</dbReference>
<evidence type="ECO:0000256" key="2">
    <source>
        <dbReference type="ARBA" id="ARBA00022458"/>
    </source>
</evidence>
<evidence type="ECO:0000256" key="5">
    <source>
        <dbReference type="ARBA" id="ARBA00023315"/>
    </source>
</evidence>
<reference evidence="9 10" key="1">
    <citation type="submission" date="2019-04" db="EMBL/GenBank/DDBJ databases">
        <title>Salinimonas iocasae sp. nov., a halophilic bacterium isolated from the outer tube casing of tubeworms in Okinawa Trough.</title>
        <authorList>
            <person name="Zhang H."/>
            <person name="Wang H."/>
            <person name="Li C."/>
        </authorList>
    </citation>
    <scope>NUCLEOTIDE SEQUENCE [LARGE SCALE GENOMIC DNA]</scope>
    <source>
        <strain evidence="9 10">KX18D6</strain>
    </source>
</reference>
<comment type="function">
    <text evidence="6">Acetyltransferase implicated in the O-acetylation of Nod factors.</text>
</comment>
<dbReference type="SMART" id="SM01266">
    <property type="entry name" value="Mac"/>
    <property type="match status" value="1"/>
</dbReference>
<keyword evidence="5 7" id="KW-0012">Acyltransferase</keyword>
<dbReference type="EMBL" id="CP039852">
    <property type="protein sequence ID" value="QCZ94423.1"/>
    <property type="molecule type" value="Genomic_DNA"/>
</dbReference>
<name>A0A5B7YGL1_9ALTE</name>
<dbReference type="GO" id="GO:0008870">
    <property type="term" value="F:galactoside O-acetyltransferase activity"/>
    <property type="evidence" value="ECO:0007669"/>
    <property type="project" value="TreeGrafter"/>
</dbReference>
<keyword evidence="3 7" id="KW-0808">Transferase</keyword>
<keyword evidence="10" id="KW-1185">Reference proteome</keyword>
<dbReference type="EC" id="2.3.1.-" evidence="7"/>
<evidence type="ECO:0000313" key="10">
    <source>
        <dbReference type="Proteomes" id="UP000304912"/>
    </source>
</evidence>
<gene>
    <name evidence="9" type="ORF">FBQ74_13530</name>
</gene>
<evidence type="ECO:0000256" key="1">
    <source>
        <dbReference type="ARBA" id="ARBA00007274"/>
    </source>
</evidence>
<feature type="domain" description="Maltose/galactoside acetyltransferase" evidence="8">
    <location>
        <begin position="4"/>
        <end position="58"/>
    </location>
</feature>
<dbReference type="Pfam" id="PF12464">
    <property type="entry name" value="Mac"/>
    <property type="match status" value="1"/>
</dbReference>
<evidence type="ECO:0000313" key="9">
    <source>
        <dbReference type="EMBL" id="QCZ94423.1"/>
    </source>
</evidence>
<dbReference type="FunFam" id="2.160.10.10:FF:000025">
    <property type="entry name" value="Hexapeptide-repeat containing-acetyltransferase"/>
    <property type="match status" value="1"/>
</dbReference>
<keyword evidence="4" id="KW-0677">Repeat</keyword>
<dbReference type="InterPro" id="IPR039369">
    <property type="entry name" value="LacA-like"/>
</dbReference>
<organism evidence="9 10">
    <name type="scientific">Salinimonas iocasae</name>
    <dbReference type="NCBI Taxonomy" id="2572577"/>
    <lineage>
        <taxon>Bacteria</taxon>
        <taxon>Pseudomonadati</taxon>
        <taxon>Pseudomonadota</taxon>
        <taxon>Gammaproteobacteria</taxon>
        <taxon>Alteromonadales</taxon>
        <taxon>Alteromonadaceae</taxon>
        <taxon>Alteromonas/Salinimonas group</taxon>
        <taxon>Salinimonas</taxon>
    </lineage>
</organism>
<dbReference type="InterPro" id="IPR011004">
    <property type="entry name" value="Trimer_LpxA-like_sf"/>
</dbReference>
<dbReference type="Proteomes" id="UP000304912">
    <property type="component" value="Chromosome"/>
</dbReference>
<evidence type="ECO:0000259" key="8">
    <source>
        <dbReference type="SMART" id="SM01266"/>
    </source>
</evidence>
<evidence type="ECO:0000256" key="3">
    <source>
        <dbReference type="ARBA" id="ARBA00022679"/>
    </source>
</evidence>
<dbReference type="KEGG" id="salk:FBQ74_13530"/>
<dbReference type="OrthoDB" id="9815592at2"/>
<evidence type="ECO:0000256" key="4">
    <source>
        <dbReference type="ARBA" id="ARBA00022737"/>
    </source>
</evidence>
<evidence type="ECO:0000256" key="7">
    <source>
        <dbReference type="RuleBase" id="RU367021"/>
    </source>
</evidence>
<keyword evidence="2" id="KW-0536">Nodulation</keyword>
<dbReference type="CDD" id="cd03357">
    <property type="entry name" value="LbH_MAT_GAT"/>
    <property type="match status" value="1"/>
</dbReference>
<evidence type="ECO:0000256" key="6">
    <source>
        <dbReference type="ARBA" id="ARBA00055587"/>
    </source>
</evidence>
<dbReference type="InterPro" id="IPR001451">
    <property type="entry name" value="Hexapep"/>
</dbReference>
<dbReference type="Pfam" id="PF00132">
    <property type="entry name" value="Hexapep"/>
    <property type="match status" value="1"/>
</dbReference>
<protein>
    <recommendedName>
        <fullName evidence="7">Acetyltransferase</fullName>
        <ecNumber evidence="7">2.3.1.-</ecNumber>
    </recommendedName>
</protein>
<proteinExistence type="inferred from homology"/>
<dbReference type="RefSeq" id="WP_139757162.1">
    <property type="nucleotide sequence ID" value="NZ_CP039852.1"/>
</dbReference>
<comment type="similarity">
    <text evidence="1 7">Belongs to the transferase hexapeptide repeat family.</text>
</comment>